<comment type="caution">
    <text evidence="4">The sequence shown here is derived from an EMBL/GenBank/DDBJ whole genome shotgun (WGS) entry which is preliminary data.</text>
</comment>
<dbReference type="Pfam" id="PF01491">
    <property type="entry name" value="Frataxin_Cyay"/>
    <property type="match status" value="1"/>
</dbReference>
<keyword evidence="2" id="KW-0813">Transport</keyword>
<dbReference type="Gene3D" id="3.30.920.10">
    <property type="entry name" value="Frataxin/CyaY"/>
    <property type="match status" value="1"/>
</dbReference>
<dbReference type="PROSITE" id="PS50810">
    <property type="entry name" value="FRATAXIN_2"/>
    <property type="match status" value="1"/>
</dbReference>
<dbReference type="InterPro" id="IPR002908">
    <property type="entry name" value="Frataxin/CyaY"/>
</dbReference>
<dbReference type="AlphaFoldDB" id="A0ABD3F8D2"/>
<sequence>MPKSKFTALSTEFLDRVQAAVEPLYPPVNEEFQFQRDGNSEVVIRTNAKEFVIKVLLSQQQIEFSSPVSGLRTYQWNAMTKRWEDEADSHDIEGLLTRDLMRFCAGIPLF</sequence>
<protein>
    <submittedName>
        <fullName evidence="4">Uncharacterized protein</fullName>
    </submittedName>
</protein>
<organism evidence="4 5">
    <name type="scientific">Phytophthora oleae</name>
    <dbReference type="NCBI Taxonomy" id="2107226"/>
    <lineage>
        <taxon>Eukaryota</taxon>
        <taxon>Sar</taxon>
        <taxon>Stramenopiles</taxon>
        <taxon>Oomycota</taxon>
        <taxon>Peronosporomycetes</taxon>
        <taxon>Peronosporales</taxon>
        <taxon>Peronosporaceae</taxon>
        <taxon>Phytophthora</taxon>
    </lineage>
</organism>
<dbReference type="EMBL" id="JBIMZQ010000030">
    <property type="protein sequence ID" value="KAL3662697.1"/>
    <property type="molecule type" value="Genomic_DNA"/>
</dbReference>
<dbReference type="SUPFAM" id="SSF55387">
    <property type="entry name" value="Frataxin/Nqo15-like"/>
    <property type="match status" value="1"/>
</dbReference>
<keyword evidence="2" id="KW-0406">Ion transport</keyword>
<evidence type="ECO:0000313" key="5">
    <source>
        <dbReference type="Proteomes" id="UP001632037"/>
    </source>
</evidence>
<keyword evidence="3" id="KW-0408">Iron</keyword>
<comment type="similarity">
    <text evidence="1">Belongs to the frataxin family.</text>
</comment>
<name>A0ABD3F8D2_9STRA</name>
<accession>A0ABD3F8D2</accession>
<evidence type="ECO:0000256" key="1">
    <source>
        <dbReference type="ARBA" id="ARBA00008183"/>
    </source>
</evidence>
<gene>
    <name evidence="4" type="ORF">V7S43_012105</name>
</gene>
<keyword evidence="5" id="KW-1185">Reference proteome</keyword>
<dbReference type="GO" id="GO:0006826">
    <property type="term" value="P:iron ion transport"/>
    <property type="evidence" value="ECO:0007669"/>
    <property type="project" value="UniProtKB-KW"/>
</dbReference>
<proteinExistence type="inferred from homology"/>
<evidence type="ECO:0000256" key="3">
    <source>
        <dbReference type="ARBA" id="ARBA00023004"/>
    </source>
</evidence>
<dbReference type="SMART" id="SM01219">
    <property type="entry name" value="Frataxin_Cyay"/>
    <property type="match status" value="1"/>
</dbReference>
<dbReference type="Proteomes" id="UP001632037">
    <property type="component" value="Unassembled WGS sequence"/>
</dbReference>
<keyword evidence="2" id="KW-0410">Iron transport</keyword>
<reference evidence="4 5" key="1">
    <citation type="submission" date="2024-09" db="EMBL/GenBank/DDBJ databases">
        <title>Genome sequencing and assembly of Phytophthora oleae, isolate VK10A, causative agent of rot of olive drupes.</title>
        <authorList>
            <person name="Conti Taguali S."/>
            <person name="Riolo M."/>
            <person name="La Spada F."/>
            <person name="Cacciola S.O."/>
            <person name="Dionisio G."/>
        </authorList>
    </citation>
    <scope>NUCLEOTIDE SEQUENCE [LARGE SCALE GENOMIC DNA]</scope>
    <source>
        <strain evidence="4 5">VK10A</strain>
    </source>
</reference>
<dbReference type="GO" id="GO:0005737">
    <property type="term" value="C:cytoplasm"/>
    <property type="evidence" value="ECO:0007669"/>
    <property type="project" value="UniProtKB-ARBA"/>
</dbReference>
<evidence type="ECO:0000256" key="2">
    <source>
        <dbReference type="ARBA" id="ARBA00022496"/>
    </source>
</evidence>
<evidence type="ECO:0000313" key="4">
    <source>
        <dbReference type="EMBL" id="KAL3662697.1"/>
    </source>
</evidence>
<dbReference type="InterPro" id="IPR036524">
    <property type="entry name" value="Frataxin/CyaY_sf"/>
</dbReference>